<sequence length="241" mass="26635">MLSIVTGLVLGVLSLNLTSFDFMWNAFGVPRDLRAAQSTGLGILFLCTGFLLALYFQQEDFRMGVLAAQQAEMARVLASWPAVDVFRYQTGEEAMTSLTARIADARTVINTRIASPKLTMAVRHGPNSPWDLAVRRAVAEGLTFREVVSTNHADLARDRSRGVVPGGHGVYEAVVIRNATPVFMNFTIFEYRDGTKEMWFGWAASRTSGFEATVVRTAEARIVALFEHWHADLFSSGQPVK</sequence>
<feature type="transmembrane region" description="Helical" evidence="1">
    <location>
        <begin position="35"/>
        <end position="56"/>
    </location>
</feature>
<evidence type="ECO:0000313" key="3">
    <source>
        <dbReference type="Proteomes" id="UP000316639"/>
    </source>
</evidence>
<name>A0A563ES19_9PSEU</name>
<keyword evidence="1" id="KW-0472">Membrane</keyword>
<evidence type="ECO:0000313" key="2">
    <source>
        <dbReference type="EMBL" id="TWP50497.1"/>
    </source>
</evidence>
<dbReference type="AlphaFoldDB" id="A0A563ES19"/>
<gene>
    <name evidence="2" type="ORF">FKR81_20195</name>
</gene>
<organism evidence="2 3">
    <name type="scientific">Lentzea tibetensis</name>
    <dbReference type="NCBI Taxonomy" id="2591470"/>
    <lineage>
        <taxon>Bacteria</taxon>
        <taxon>Bacillati</taxon>
        <taxon>Actinomycetota</taxon>
        <taxon>Actinomycetes</taxon>
        <taxon>Pseudonocardiales</taxon>
        <taxon>Pseudonocardiaceae</taxon>
        <taxon>Lentzea</taxon>
    </lineage>
</organism>
<dbReference type="OrthoDB" id="9829461at2"/>
<dbReference type="EMBL" id="VOBR01000012">
    <property type="protein sequence ID" value="TWP50497.1"/>
    <property type="molecule type" value="Genomic_DNA"/>
</dbReference>
<comment type="caution">
    <text evidence="2">The sequence shown here is derived from an EMBL/GenBank/DDBJ whole genome shotgun (WGS) entry which is preliminary data.</text>
</comment>
<proteinExistence type="predicted"/>
<keyword evidence="1" id="KW-1133">Transmembrane helix</keyword>
<dbReference type="Proteomes" id="UP000316639">
    <property type="component" value="Unassembled WGS sequence"/>
</dbReference>
<keyword evidence="3" id="KW-1185">Reference proteome</keyword>
<evidence type="ECO:0000256" key="1">
    <source>
        <dbReference type="SAM" id="Phobius"/>
    </source>
</evidence>
<keyword evidence="1" id="KW-0812">Transmembrane</keyword>
<accession>A0A563ES19</accession>
<dbReference type="RefSeq" id="WP_146353659.1">
    <property type="nucleotide sequence ID" value="NZ_VOBR01000012.1"/>
</dbReference>
<protein>
    <submittedName>
        <fullName evidence="2">Uncharacterized protein</fullName>
    </submittedName>
</protein>
<reference evidence="2 3" key="1">
    <citation type="submission" date="2019-07" db="EMBL/GenBank/DDBJ databases">
        <title>Lentzea xizangensis sp. nov., isolated from Qinghai-Tibetan Plateau Soils.</title>
        <authorList>
            <person name="Huang J."/>
        </authorList>
    </citation>
    <scope>NUCLEOTIDE SEQUENCE [LARGE SCALE GENOMIC DNA]</scope>
    <source>
        <strain evidence="2 3">FXJ1.1311</strain>
    </source>
</reference>